<dbReference type="InterPro" id="IPR013500">
    <property type="entry name" value="TopoI_cat_euk"/>
</dbReference>
<dbReference type="GO" id="GO:0003917">
    <property type="term" value="F:DNA topoisomerase type I (single strand cut, ATP-independent) activity"/>
    <property type="evidence" value="ECO:0007669"/>
    <property type="project" value="UniProtKB-EC"/>
</dbReference>
<dbReference type="GO" id="GO:0042645">
    <property type="term" value="C:mitochondrial nucleoid"/>
    <property type="evidence" value="ECO:0007669"/>
    <property type="project" value="TreeGrafter"/>
</dbReference>
<evidence type="ECO:0000256" key="4">
    <source>
        <dbReference type="ARBA" id="ARBA00023029"/>
    </source>
</evidence>
<name>A0A5N4CG88_CAMDR</name>
<dbReference type="GO" id="GO:0006265">
    <property type="term" value="P:DNA topological change"/>
    <property type="evidence" value="ECO:0007669"/>
    <property type="project" value="InterPro"/>
</dbReference>
<dbReference type="STRING" id="9838.ENSCDRP00005020492"/>
<dbReference type="FunFam" id="1.10.10.41:FF:000001">
    <property type="entry name" value="DNA topoisomerase I"/>
    <property type="match status" value="1"/>
</dbReference>
<evidence type="ECO:0000313" key="12">
    <source>
        <dbReference type="Proteomes" id="UP000299084"/>
    </source>
</evidence>
<dbReference type="EMBL" id="JWIN03000025">
    <property type="protein sequence ID" value="KAB1257872.1"/>
    <property type="molecule type" value="Genomic_DNA"/>
</dbReference>
<dbReference type="Gene3D" id="3.90.15.10">
    <property type="entry name" value="Topoisomerase I, Chain A, domain 3"/>
    <property type="match status" value="2"/>
</dbReference>
<dbReference type="Gene3D" id="1.10.10.41">
    <property type="entry name" value="Yeast DNA topoisomerase - domain 1"/>
    <property type="match status" value="1"/>
</dbReference>
<organism evidence="11 12">
    <name type="scientific">Camelus dromedarius</name>
    <name type="common">Dromedary</name>
    <name type="synonym">Arabian camel</name>
    <dbReference type="NCBI Taxonomy" id="9838"/>
    <lineage>
        <taxon>Eukaryota</taxon>
        <taxon>Metazoa</taxon>
        <taxon>Chordata</taxon>
        <taxon>Craniata</taxon>
        <taxon>Vertebrata</taxon>
        <taxon>Euteleostomi</taxon>
        <taxon>Mammalia</taxon>
        <taxon>Eutheria</taxon>
        <taxon>Laurasiatheria</taxon>
        <taxon>Artiodactyla</taxon>
        <taxon>Tylopoda</taxon>
        <taxon>Camelidae</taxon>
        <taxon>Camelus</taxon>
    </lineage>
</organism>
<evidence type="ECO:0000256" key="6">
    <source>
        <dbReference type="ARBA" id="ARBA00023235"/>
    </source>
</evidence>
<feature type="domain" description="DNA topoisomerase I eukaryotic-type" evidence="10">
    <location>
        <begin position="174"/>
        <end position="507"/>
    </location>
</feature>
<keyword evidence="8" id="KW-0175">Coiled coil</keyword>
<evidence type="ECO:0000313" key="11">
    <source>
        <dbReference type="EMBL" id="KAB1257872.1"/>
    </source>
</evidence>
<dbReference type="InterPro" id="IPR051062">
    <property type="entry name" value="Topoisomerase_IB"/>
</dbReference>
<feature type="region of interest" description="Disordered" evidence="9">
    <location>
        <begin position="1"/>
        <end position="27"/>
    </location>
</feature>
<dbReference type="Gene3D" id="2.170.11.10">
    <property type="entry name" value="DNA Topoisomerase I, domain 2"/>
    <property type="match status" value="1"/>
</dbReference>
<evidence type="ECO:0000256" key="7">
    <source>
        <dbReference type="PROSITE-ProRule" id="PRU01382"/>
    </source>
</evidence>
<evidence type="ECO:0000256" key="2">
    <source>
        <dbReference type="ARBA" id="ARBA00006645"/>
    </source>
</evidence>
<comment type="catalytic activity">
    <reaction evidence="1">
        <text>ATP-independent breakage of single-stranded DNA, followed by passage and rejoining.</text>
        <dbReference type="EC" id="5.6.2.1"/>
    </reaction>
</comment>
<dbReference type="AlphaFoldDB" id="A0A5N4CG88"/>
<dbReference type="PANTHER" id="PTHR10290">
    <property type="entry name" value="DNA TOPOISOMERASE I"/>
    <property type="match status" value="1"/>
</dbReference>
<dbReference type="SMART" id="SM00435">
    <property type="entry name" value="TOPEUc"/>
    <property type="match status" value="1"/>
</dbReference>
<gene>
    <name evidence="11" type="ORF">Cadr_000022930</name>
</gene>
<keyword evidence="5 7" id="KW-0238">DNA-binding</keyword>
<protein>
    <recommendedName>
        <fullName evidence="3">DNA topoisomerase</fullName>
        <ecNumber evidence="3">5.6.2.1</ecNumber>
    </recommendedName>
</protein>
<dbReference type="EC" id="5.6.2.1" evidence="3"/>
<evidence type="ECO:0000256" key="9">
    <source>
        <dbReference type="SAM" id="MobiDB-lite"/>
    </source>
</evidence>
<accession>A0A5N4CG88</accession>
<dbReference type="InterPro" id="IPR013030">
    <property type="entry name" value="DNA_topo_DNA_db_N_dom2"/>
</dbReference>
<dbReference type="InterPro" id="IPR011010">
    <property type="entry name" value="DNA_brk_join_enz"/>
</dbReference>
<evidence type="ECO:0000256" key="3">
    <source>
        <dbReference type="ARBA" id="ARBA00012891"/>
    </source>
</evidence>
<dbReference type="PRINTS" id="PR00416">
    <property type="entry name" value="EUTPISMRASEI"/>
</dbReference>
<dbReference type="SUPFAM" id="SSF56741">
    <property type="entry name" value="Eukaryotic DNA topoisomerase I, N-terminal DNA-binding fragment"/>
    <property type="match status" value="1"/>
</dbReference>
<keyword evidence="4" id="KW-0799">Topoisomerase</keyword>
<dbReference type="InterPro" id="IPR014711">
    <property type="entry name" value="TopoI_cat_a-hlx-sub_euk"/>
</dbReference>
<dbReference type="GO" id="GO:0003677">
    <property type="term" value="F:DNA binding"/>
    <property type="evidence" value="ECO:0007669"/>
    <property type="project" value="UniProtKB-UniRule"/>
</dbReference>
<proteinExistence type="inferred from homology"/>
<dbReference type="InterPro" id="IPR036202">
    <property type="entry name" value="TopoI_DNA-bd_euk_N_sf"/>
</dbReference>
<keyword evidence="12" id="KW-1185">Reference proteome</keyword>
<comment type="caution">
    <text evidence="11">The sequence shown here is derived from an EMBL/GenBank/DDBJ whole genome shotgun (WGS) entry which is preliminary data.</text>
</comment>
<dbReference type="InterPro" id="IPR001631">
    <property type="entry name" value="TopoI"/>
</dbReference>
<dbReference type="Gene3D" id="1.10.132.10">
    <property type="match status" value="1"/>
</dbReference>
<dbReference type="PROSITE" id="PS52038">
    <property type="entry name" value="TOPO_IB_2"/>
    <property type="match status" value="1"/>
</dbReference>
<sequence>MSADAPKFPQPLGRVVSPSGWEENRPGGVKWTQLEHRGPCFAPPSEPLPAGVRFYYSGKPVELSLAAEEVTTFYGRMLDHMCTAKGVFQNNFFSDWRKEMTAEERKVIQRLDNCDFTEMHRYFADRTAARKALSREEKQRLKEEAEKLQQEFGYCILDGHREKIGNFKTEPPGLFRGRGNHPEMGMLKRKVMLEGVTINCSGWTQEYPSPRQVTNGGRCAPTARSRGWRCGRRTSRTPIKYIMLKRSSKLKGERDWEKYEVAWRLKGAVGMIRSQYQADWKSHEMKARRAVALYFIDKGFLFLPQVYKNLQLFVENKEPGDELFDRLTNGQSDEMGRVLNKHLQDPMDGLTAKVFWTYNASVTLQGQLRALTRGERVPSLGLVPGCLCLLLPTHPCFSAEDSVAAKILSYNRANRAIAVLCNHQRATPKTFEKSVQTLRSKVHSGPGQLLTVGGPLGARRHGSPLLPLLGLHGPQRCKRFGVPVEIYNKVQREKFAWALDMADEDFEF</sequence>
<reference evidence="11 12" key="1">
    <citation type="journal article" date="2019" name="Mol. Ecol. Resour.">
        <title>Improving Illumina assemblies with Hi-C and long reads: an example with the North African dromedary.</title>
        <authorList>
            <person name="Elbers J.P."/>
            <person name="Rogers M.F."/>
            <person name="Perelman P.L."/>
            <person name="Proskuryakova A.A."/>
            <person name="Serdyukova N.A."/>
            <person name="Johnson W.E."/>
            <person name="Horin P."/>
            <person name="Corander J."/>
            <person name="Murphy D."/>
            <person name="Burger P.A."/>
        </authorList>
    </citation>
    <scope>NUCLEOTIDE SEQUENCE [LARGE SCALE GENOMIC DNA]</scope>
    <source>
        <strain evidence="11">Drom800</strain>
        <tissue evidence="11">Blood</tissue>
    </source>
</reference>
<dbReference type="InterPro" id="IPR013499">
    <property type="entry name" value="TopoI_euk"/>
</dbReference>
<dbReference type="InterPro" id="IPR014727">
    <property type="entry name" value="TopoI_cat_a/b-sub_euk"/>
</dbReference>
<feature type="coiled-coil region" evidence="8">
    <location>
        <begin position="124"/>
        <end position="151"/>
    </location>
</feature>
<dbReference type="Pfam" id="PF01028">
    <property type="entry name" value="Topoisom_I"/>
    <property type="match status" value="2"/>
</dbReference>
<comment type="caution">
    <text evidence="7">Lacks conserved residue(s) required for the propagation of feature annotation.</text>
</comment>
<comment type="similarity">
    <text evidence="2">Belongs to the type IB topoisomerase family.</text>
</comment>
<dbReference type="GO" id="GO:0006260">
    <property type="term" value="P:DNA replication"/>
    <property type="evidence" value="ECO:0007669"/>
    <property type="project" value="TreeGrafter"/>
</dbReference>
<evidence type="ECO:0000256" key="5">
    <source>
        <dbReference type="ARBA" id="ARBA00023125"/>
    </source>
</evidence>
<keyword evidence="6 11" id="KW-0413">Isomerase</keyword>
<dbReference type="SUPFAM" id="SSF56349">
    <property type="entry name" value="DNA breaking-rejoining enzymes"/>
    <property type="match status" value="1"/>
</dbReference>
<dbReference type="InterPro" id="IPR025834">
    <property type="entry name" value="TopoI_C_dom"/>
</dbReference>
<evidence type="ECO:0000259" key="10">
    <source>
        <dbReference type="SMART" id="SM00435"/>
    </source>
</evidence>
<evidence type="ECO:0000256" key="8">
    <source>
        <dbReference type="SAM" id="Coils"/>
    </source>
</evidence>
<dbReference type="InterPro" id="IPR013034">
    <property type="entry name" value="DNA_topo_DNA_db_N_dom1"/>
</dbReference>
<dbReference type="Proteomes" id="UP000299084">
    <property type="component" value="Unassembled WGS sequence"/>
</dbReference>
<dbReference type="Pfam" id="PF02919">
    <property type="entry name" value="Topoisom_I_N"/>
    <property type="match status" value="1"/>
</dbReference>
<evidence type="ECO:0000256" key="1">
    <source>
        <dbReference type="ARBA" id="ARBA00000213"/>
    </source>
</evidence>
<dbReference type="Pfam" id="PF14370">
    <property type="entry name" value="Topo_C_assoc"/>
    <property type="match status" value="1"/>
</dbReference>
<dbReference type="InterPro" id="IPR008336">
    <property type="entry name" value="TopoI_DNA-bd_euk"/>
</dbReference>
<dbReference type="PANTHER" id="PTHR10290:SF1">
    <property type="entry name" value="DNA TOPOISOMERASE I, MITOCHONDRIAL"/>
    <property type="match status" value="1"/>
</dbReference>
<dbReference type="GO" id="GO:0005694">
    <property type="term" value="C:chromosome"/>
    <property type="evidence" value="ECO:0007669"/>
    <property type="project" value="InterPro"/>
</dbReference>